<sequence length="70" mass="8263">MGLRTSKYRITIFVSAKDYNKCEIMYFESRVRQGYNDYDKRTVSPLPRDAAVPIIMNISICYFYASEYAQ</sequence>
<evidence type="ECO:0000313" key="1">
    <source>
        <dbReference type="EMBL" id="CAH0022377.1"/>
    </source>
</evidence>
<accession>A0A9N9VFB3</accession>
<gene>
    <name evidence="1" type="ORF">CRHIZ90672A_00004186</name>
</gene>
<evidence type="ECO:0000313" key="2">
    <source>
        <dbReference type="Proteomes" id="UP000696573"/>
    </source>
</evidence>
<proteinExistence type="predicted"/>
<organism evidence="1 2">
    <name type="scientific">Clonostachys rhizophaga</name>
    <dbReference type="NCBI Taxonomy" id="160324"/>
    <lineage>
        <taxon>Eukaryota</taxon>
        <taxon>Fungi</taxon>
        <taxon>Dikarya</taxon>
        <taxon>Ascomycota</taxon>
        <taxon>Pezizomycotina</taxon>
        <taxon>Sordariomycetes</taxon>
        <taxon>Hypocreomycetidae</taxon>
        <taxon>Hypocreales</taxon>
        <taxon>Bionectriaceae</taxon>
        <taxon>Clonostachys</taxon>
    </lineage>
</organism>
<keyword evidence="2" id="KW-1185">Reference proteome</keyword>
<dbReference type="Proteomes" id="UP000696573">
    <property type="component" value="Unassembled WGS sequence"/>
</dbReference>
<dbReference type="AlphaFoldDB" id="A0A9N9VFB3"/>
<dbReference type="EMBL" id="CABFNQ020000676">
    <property type="protein sequence ID" value="CAH0022377.1"/>
    <property type="molecule type" value="Genomic_DNA"/>
</dbReference>
<name>A0A9N9VFB3_9HYPO</name>
<reference evidence="1" key="1">
    <citation type="submission" date="2021-10" db="EMBL/GenBank/DDBJ databases">
        <authorList>
            <person name="Piombo E."/>
        </authorList>
    </citation>
    <scope>NUCLEOTIDE SEQUENCE</scope>
</reference>
<comment type="caution">
    <text evidence="1">The sequence shown here is derived from an EMBL/GenBank/DDBJ whole genome shotgun (WGS) entry which is preliminary data.</text>
</comment>
<protein>
    <submittedName>
        <fullName evidence="1">Uncharacterized protein</fullName>
    </submittedName>
</protein>